<keyword evidence="4 5" id="KW-0378">Hydrolase</keyword>
<dbReference type="PANTHER" id="PTHR33317">
    <property type="entry name" value="POLYNUCLEOTIDYL TRANSFERASE, RIBONUCLEASE H-LIKE SUPERFAMILY PROTEIN"/>
    <property type="match status" value="1"/>
</dbReference>
<dbReference type="EC" id="3.1.-.-" evidence="5"/>
<dbReference type="GO" id="GO:0005829">
    <property type="term" value="C:cytosol"/>
    <property type="evidence" value="ECO:0007669"/>
    <property type="project" value="TreeGrafter"/>
</dbReference>
<dbReference type="AlphaFoldDB" id="A0A2P8I3A6"/>
<evidence type="ECO:0000313" key="7">
    <source>
        <dbReference type="EMBL" id="PSL52935.1"/>
    </source>
</evidence>
<evidence type="ECO:0000256" key="3">
    <source>
        <dbReference type="ARBA" id="ARBA00022722"/>
    </source>
</evidence>
<comment type="similarity">
    <text evidence="5">Belongs to the YqgF HJR family.</text>
</comment>
<dbReference type="PANTHER" id="PTHR33317:SF4">
    <property type="entry name" value="POLYNUCLEOTIDYL TRANSFERASE, RIBONUCLEASE H-LIKE SUPERFAMILY PROTEIN"/>
    <property type="match status" value="1"/>
</dbReference>
<dbReference type="OrthoDB" id="9790539at2"/>
<dbReference type="HAMAP" id="MF_00651">
    <property type="entry name" value="Nuclease_YqgF"/>
    <property type="match status" value="1"/>
</dbReference>
<comment type="subcellular location">
    <subcellularLocation>
        <location evidence="5">Cytoplasm</location>
    </subcellularLocation>
</comment>
<dbReference type="GO" id="GO:0016788">
    <property type="term" value="F:hydrolase activity, acting on ester bonds"/>
    <property type="evidence" value="ECO:0007669"/>
    <property type="project" value="UniProtKB-UniRule"/>
</dbReference>
<name>A0A2P8I3A6_SACCR</name>
<keyword evidence="8" id="KW-1185">Reference proteome</keyword>
<proteinExistence type="inferred from homology"/>
<keyword evidence="1 5" id="KW-0963">Cytoplasm</keyword>
<feature type="domain" description="YqgF/RNase H-like" evidence="6">
    <location>
        <begin position="15"/>
        <end position="117"/>
    </location>
</feature>
<dbReference type="Pfam" id="PF03652">
    <property type="entry name" value="RuvX"/>
    <property type="match status" value="1"/>
</dbReference>
<dbReference type="EMBL" id="PYAX01000010">
    <property type="protein sequence ID" value="PSL52935.1"/>
    <property type="molecule type" value="Genomic_DNA"/>
</dbReference>
<dbReference type="InterPro" id="IPR005227">
    <property type="entry name" value="YqgF"/>
</dbReference>
<dbReference type="SUPFAM" id="SSF53098">
    <property type="entry name" value="Ribonuclease H-like"/>
    <property type="match status" value="1"/>
</dbReference>
<evidence type="ECO:0000256" key="2">
    <source>
        <dbReference type="ARBA" id="ARBA00022517"/>
    </source>
</evidence>
<evidence type="ECO:0000256" key="4">
    <source>
        <dbReference type="ARBA" id="ARBA00022801"/>
    </source>
</evidence>
<dbReference type="Proteomes" id="UP000241118">
    <property type="component" value="Unassembled WGS sequence"/>
</dbReference>
<protein>
    <recommendedName>
        <fullName evidence="5">Putative pre-16S rRNA nuclease</fullName>
        <ecNumber evidence="5">3.1.-.-</ecNumber>
    </recommendedName>
</protein>
<evidence type="ECO:0000256" key="5">
    <source>
        <dbReference type="HAMAP-Rule" id="MF_00651"/>
    </source>
</evidence>
<dbReference type="NCBIfam" id="TIGR00250">
    <property type="entry name" value="RNAse_H_YqgF"/>
    <property type="match status" value="1"/>
</dbReference>
<dbReference type="SMART" id="SM00732">
    <property type="entry name" value="YqgFc"/>
    <property type="match status" value="1"/>
</dbReference>
<dbReference type="RefSeq" id="WP_073893433.1">
    <property type="nucleotide sequence ID" value="NZ_JBHXUE010000013.1"/>
</dbReference>
<evidence type="ECO:0000256" key="1">
    <source>
        <dbReference type="ARBA" id="ARBA00022490"/>
    </source>
</evidence>
<keyword evidence="2 5" id="KW-0690">Ribosome biogenesis</keyword>
<evidence type="ECO:0000259" key="6">
    <source>
        <dbReference type="SMART" id="SM00732"/>
    </source>
</evidence>
<dbReference type="InterPro" id="IPR006641">
    <property type="entry name" value="YqgF/RNaseH-like_dom"/>
</dbReference>
<dbReference type="GO" id="GO:0004518">
    <property type="term" value="F:nuclease activity"/>
    <property type="evidence" value="ECO:0007669"/>
    <property type="project" value="UniProtKB-KW"/>
</dbReference>
<gene>
    <name evidence="7" type="ORF">B0I31_11026</name>
</gene>
<dbReference type="Gene3D" id="3.30.420.140">
    <property type="entry name" value="YqgF/RNase H-like domain"/>
    <property type="match status" value="1"/>
</dbReference>
<comment type="function">
    <text evidence="5">Could be a nuclease involved in processing of the 5'-end of pre-16S rRNA.</text>
</comment>
<dbReference type="InterPro" id="IPR037027">
    <property type="entry name" value="YqgF/RNaseH-like_dom_sf"/>
</dbReference>
<evidence type="ECO:0000313" key="8">
    <source>
        <dbReference type="Proteomes" id="UP000241118"/>
    </source>
</evidence>
<sequence>MSSADRPGVDDPGLGRRLGVDVGAVRVGVALSDPGAFLATPLVTLARDVKTGRDLRDLAGLVTEHDVVEVVVGLPRTLAGKHGPAAETATAYAAALAERVAPVPVRLTDERLTTVTASRVLAERGVRGKKQRAVVDQAAAVEILQSWLDARARQVARSAAERAPGAKDGS</sequence>
<keyword evidence="3 5" id="KW-0540">Nuclease</keyword>
<comment type="caution">
    <text evidence="7">The sequence shown here is derived from an EMBL/GenBank/DDBJ whole genome shotgun (WGS) entry which is preliminary data.</text>
</comment>
<reference evidence="7 8" key="1">
    <citation type="submission" date="2018-03" db="EMBL/GenBank/DDBJ databases">
        <title>Genomic Encyclopedia of Type Strains, Phase III (KMG-III): the genomes of soil and plant-associated and newly described type strains.</title>
        <authorList>
            <person name="Whitman W."/>
        </authorList>
    </citation>
    <scope>NUCLEOTIDE SEQUENCE [LARGE SCALE GENOMIC DNA]</scope>
    <source>
        <strain evidence="7 8">CGMCC 4.7097</strain>
    </source>
</reference>
<organism evidence="7 8">
    <name type="scientific">Saccharothrix carnea</name>
    <dbReference type="NCBI Taxonomy" id="1280637"/>
    <lineage>
        <taxon>Bacteria</taxon>
        <taxon>Bacillati</taxon>
        <taxon>Actinomycetota</taxon>
        <taxon>Actinomycetes</taxon>
        <taxon>Pseudonocardiales</taxon>
        <taxon>Pseudonocardiaceae</taxon>
        <taxon>Saccharothrix</taxon>
    </lineage>
</organism>
<dbReference type="GO" id="GO:0000967">
    <property type="term" value="P:rRNA 5'-end processing"/>
    <property type="evidence" value="ECO:0007669"/>
    <property type="project" value="UniProtKB-UniRule"/>
</dbReference>
<accession>A0A2P8I3A6</accession>
<dbReference type="InterPro" id="IPR012337">
    <property type="entry name" value="RNaseH-like_sf"/>
</dbReference>
<dbReference type="CDD" id="cd16964">
    <property type="entry name" value="YqgF"/>
    <property type="match status" value="1"/>
</dbReference>